<dbReference type="GO" id="GO:0005524">
    <property type="term" value="F:ATP binding"/>
    <property type="evidence" value="ECO:0007669"/>
    <property type="project" value="UniProtKB-UniRule"/>
</dbReference>
<comment type="caution">
    <text evidence="8">The sequence shown here is derived from an EMBL/GenBank/DDBJ whole genome shotgun (WGS) entry which is preliminary data.</text>
</comment>
<keyword evidence="9" id="KW-1185">Reference proteome</keyword>
<dbReference type="InterPro" id="IPR011009">
    <property type="entry name" value="Kinase-like_dom_sf"/>
</dbReference>
<dbReference type="InterPro" id="IPR017441">
    <property type="entry name" value="Protein_kinase_ATP_BS"/>
</dbReference>
<evidence type="ECO:0000256" key="6">
    <source>
        <dbReference type="RuleBase" id="RU000304"/>
    </source>
</evidence>
<evidence type="ECO:0000313" key="9">
    <source>
        <dbReference type="Proteomes" id="UP000775213"/>
    </source>
</evidence>
<dbReference type="InterPro" id="IPR052751">
    <property type="entry name" value="Plant_MAPKKK"/>
</dbReference>
<dbReference type="Pfam" id="PF00069">
    <property type="entry name" value="Pkinase"/>
    <property type="match status" value="1"/>
</dbReference>
<dbReference type="Gene3D" id="1.10.510.10">
    <property type="entry name" value="Transferase(Phosphotransferase) domain 1"/>
    <property type="match status" value="1"/>
</dbReference>
<dbReference type="PROSITE" id="PS00108">
    <property type="entry name" value="PROTEIN_KINASE_ST"/>
    <property type="match status" value="1"/>
</dbReference>
<feature type="binding site" evidence="5">
    <location>
        <position position="33"/>
    </location>
    <ligand>
        <name>ATP</name>
        <dbReference type="ChEBI" id="CHEBI:30616"/>
    </ligand>
</feature>
<dbReference type="PROSITE" id="PS00107">
    <property type="entry name" value="PROTEIN_KINASE_ATP"/>
    <property type="match status" value="1"/>
</dbReference>
<comment type="similarity">
    <text evidence="6">Belongs to the protein kinase superfamily.</text>
</comment>
<dbReference type="PANTHER" id="PTHR48011">
    <property type="entry name" value="CCR4-NOT TRANSCRIPTIONAL COMPLEX SUBUNIT CAF120-RELATED"/>
    <property type="match status" value="1"/>
</dbReference>
<dbReference type="SUPFAM" id="SSF56112">
    <property type="entry name" value="Protein kinase-like (PK-like)"/>
    <property type="match status" value="1"/>
</dbReference>
<dbReference type="SMART" id="SM00220">
    <property type="entry name" value="S_TKc"/>
    <property type="match status" value="1"/>
</dbReference>
<dbReference type="EMBL" id="JAGFBR010000005">
    <property type="protein sequence ID" value="KAH0467032.1"/>
    <property type="molecule type" value="Genomic_DNA"/>
</dbReference>
<reference evidence="8 9" key="1">
    <citation type="journal article" date="2021" name="Hortic Res">
        <title>Chromosome-scale assembly of the Dendrobium chrysotoxum genome enhances the understanding of orchid evolution.</title>
        <authorList>
            <person name="Zhang Y."/>
            <person name="Zhang G.Q."/>
            <person name="Zhang D."/>
            <person name="Liu X.D."/>
            <person name="Xu X.Y."/>
            <person name="Sun W.H."/>
            <person name="Yu X."/>
            <person name="Zhu X."/>
            <person name="Wang Z.W."/>
            <person name="Zhao X."/>
            <person name="Zhong W.Y."/>
            <person name="Chen H."/>
            <person name="Yin W.L."/>
            <person name="Huang T."/>
            <person name="Niu S.C."/>
            <person name="Liu Z.J."/>
        </authorList>
    </citation>
    <scope>NUCLEOTIDE SEQUENCE [LARGE SCALE GENOMIC DNA]</scope>
    <source>
        <strain evidence="8">Lindl</strain>
    </source>
</reference>
<evidence type="ECO:0000256" key="5">
    <source>
        <dbReference type="PROSITE-ProRule" id="PRU10141"/>
    </source>
</evidence>
<evidence type="ECO:0000256" key="1">
    <source>
        <dbReference type="ARBA" id="ARBA00022679"/>
    </source>
</evidence>
<keyword evidence="3" id="KW-0418">Kinase</keyword>
<dbReference type="Proteomes" id="UP000775213">
    <property type="component" value="Unassembled WGS sequence"/>
</dbReference>
<keyword evidence="4 5" id="KW-0067">ATP-binding</keyword>
<dbReference type="InterPro" id="IPR008271">
    <property type="entry name" value="Ser/Thr_kinase_AS"/>
</dbReference>
<dbReference type="InterPro" id="IPR000719">
    <property type="entry name" value="Prot_kinase_dom"/>
</dbReference>
<evidence type="ECO:0000313" key="8">
    <source>
        <dbReference type="EMBL" id="KAH0467032.1"/>
    </source>
</evidence>
<dbReference type="AlphaFoldDB" id="A0AAV7HFG8"/>
<evidence type="ECO:0000256" key="4">
    <source>
        <dbReference type="ARBA" id="ARBA00022840"/>
    </source>
</evidence>
<organism evidence="8 9">
    <name type="scientific">Dendrobium chrysotoxum</name>
    <name type="common">Orchid</name>
    <dbReference type="NCBI Taxonomy" id="161865"/>
    <lineage>
        <taxon>Eukaryota</taxon>
        <taxon>Viridiplantae</taxon>
        <taxon>Streptophyta</taxon>
        <taxon>Embryophyta</taxon>
        <taxon>Tracheophyta</taxon>
        <taxon>Spermatophyta</taxon>
        <taxon>Magnoliopsida</taxon>
        <taxon>Liliopsida</taxon>
        <taxon>Asparagales</taxon>
        <taxon>Orchidaceae</taxon>
        <taxon>Epidendroideae</taxon>
        <taxon>Malaxideae</taxon>
        <taxon>Dendrobiinae</taxon>
        <taxon>Dendrobium</taxon>
    </lineage>
</organism>
<gene>
    <name evidence="8" type="ORF">IEQ34_004270</name>
</gene>
<dbReference type="PANTHER" id="PTHR48011:SF18">
    <property type="entry name" value="MITOGEN-ACTIVATED PROTEIN KINASE KINASE KINASE 19-RELATED"/>
    <property type="match status" value="1"/>
</dbReference>
<accession>A0AAV7HFG8</accession>
<proteinExistence type="inferred from homology"/>
<sequence>MDWVRGAAIGRGSSAAVHLAFSRSSPPTTFAVKSAPLSSSSLLRHEADLLAKLQDCHQIIGFFGHDITSDPAGGGIDLTYNVFLEYADGGSISDAIQRAGGCLSELTIRRYLCSILSGLHHIHAMGYVHCDIKPQNILIAGEEARIADFGLAKRAAEESHVEIRGTPMYLAPESAARNEYEAAADIWALGCTVSEMFSGLPPWRDAEDSENGVWALMFRLGFSDELPEIPPEMSEEGKDFLRRCFEKEPSSRWTAEMLLSHPFVASTSELQLEEEAMACSVSYTSPRSVLGYSFANPIPLSPPTTSEMPDSFQLGFAEEGVRVTISGLTSEELPDWTSASPEEEEAMACSVSYTFPRSVLGHSFANSIPLSPPRTSEMPDSFQLAFAEEEVRERIRGLASEEQPDWTRASPEEDEGWLNVREESMDCSLADGQEEIFLLQDFMVW</sequence>
<dbReference type="GO" id="GO:0004674">
    <property type="term" value="F:protein serine/threonine kinase activity"/>
    <property type="evidence" value="ECO:0007669"/>
    <property type="project" value="UniProtKB-KW"/>
</dbReference>
<keyword evidence="2 5" id="KW-0547">Nucleotide-binding</keyword>
<dbReference type="Gene3D" id="3.30.200.20">
    <property type="entry name" value="Phosphorylase Kinase, domain 1"/>
    <property type="match status" value="1"/>
</dbReference>
<feature type="domain" description="Protein kinase" evidence="7">
    <location>
        <begin position="3"/>
        <end position="264"/>
    </location>
</feature>
<name>A0AAV7HFG8_DENCH</name>
<evidence type="ECO:0000256" key="2">
    <source>
        <dbReference type="ARBA" id="ARBA00022741"/>
    </source>
</evidence>
<evidence type="ECO:0000256" key="3">
    <source>
        <dbReference type="ARBA" id="ARBA00022777"/>
    </source>
</evidence>
<protein>
    <recommendedName>
        <fullName evidence="7">Protein kinase domain-containing protein</fullName>
    </recommendedName>
</protein>
<dbReference type="PROSITE" id="PS50011">
    <property type="entry name" value="PROTEIN_KINASE_DOM"/>
    <property type="match status" value="1"/>
</dbReference>
<dbReference type="GO" id="GO:0007165">
    <property type="term" value="P:signal transduction"/>
    <property type="evidence" value="ECO:0007669"/>
    <property type="project" value="TreeGrafter"/>
</dbReference>
<dbReference type="CDD" id="cd06606">
    <property type="entry name" value="STKc_MAPKKK"/>
    <property type="match status" value="1"/>
</dbReference>
<keyword evidence="6" id="KW-0723">Serine/threonine-protein kinase</keyword>
<keyword evidence="1" id="KW-0808">Transferase</keyword>
<evidence type="ECO:0000259" key="7">
    <source>
        <dbReference type="PROSITE" id="PS50011"/>
    </source>
</evidence>